<gene>
    <name evidence="2" type="ORF">ARHIZOSPH14_22390</name>
</gene>
<dbReference type="EMBL" id="BSDP01000001">
    <property type="protein sequence ID" value="GLI27997.1"/>
    <property type="molecule type" value="Genomic_DNA"/>
</dbReference>
<evidence type="ECO:0000313" key="3">
    <source>
        <dbReference type="Proteomes" id="UP001144396"/>
    </source>
</evidence>
<dbReference type="Proteomes" id="UP001144396">
    <property type="component" value="Unassembled WGS sequence"/>
</dbReference>
<dbReference type="Gene3D" id="3.30.420.40">
    <property type="match status" value="2"/>
</dbReference>
<organism evidence="2 3">
    <name type="scientific">Agromyces rhizosphaerae</name>
    <dbReference type="NCBI Taxonomy" id="88374"/>
    <lineage>
        <taxon>Bacteria</taxon>
        <taxon>Bacillati</taxon>
        <taxon>Actinomycetota</taxon>
        <taxon>Actinomycetes</taxon>
        <taxon>Micrococcales</taxon>
        <taxon>Microbacteriaceae</taxon>
        <taxon>Agromyces</taxon>
    </lineage>
</organism>
<evidence type="ECO:0000313" key="2">
    <source>
        <dbReference type="EMBL" id="GLI27997.1"/>
    </source>
</evidence>
<reference evidence="2" key="1">
    <citation type="submission" date="2022-12" db="EMBL/GenBank/DDBJ databases">
        <title>Reference genome sequencing for broad-spectrum identification of bacterial and archaeal isolates by mass spectrometry.</title>
        <authorList>
            <person name="Sekiguchi Y."/>
            <person name="Tourlousse D.M."/>
        </authorList>
    </citation>
    <scope>NUCLEOTIDE SEQUENCE</scope>
    <source>
        <strain evidence="2">14</strain>
    </source>
</reference>
<dbReference type="InterPro" id="IPR043129">
    <property type="entry name" value="ATPase_NBD"/>
</dbReference>
<dbReference type="InterPro" id="IPR000905">
    <property type="entry name" value="Gcp-like_dom"/>
</dbReference>
<dbReference type="PANTHER" id="PTHR11735:SF11">
    <property type="entry name" value="TRNA THREONYLCARBAMOYLADENOSINE BIOSYNTHESIS PROTEIN TSAB"/>
    <property type="match status" value="1"/>
</dbReference>
<dbReference type="NCBIfam" id="TIGR03725">
    <property type="entry name" value="T6A_YeaZ"/>
    <property type="match status" value="1"/>
</dbReference>
<dbReference type="GO" id="GO:0005829">
    <property type="term" value="C:cytosol"/>
    <property type="evidence" value="ECO:0007669"/>
    <property type="project" value="TreeGrafter"/>
</dbReference>
<feature type="domain" description="Gcp-like" evidence="1">
    <location>
        <begin position="33"/>
        <end position="129"/>
    </location>
</feature>
<dbReference type="SUPFAM" id="SSF53067">
    <property type="entry name" value="Actin-like ATPase domain"/>
    <property type="match status" value="2"/>
</dbReference>
<protein>
    <submittedName>
        <fullName evidence="2">tRNA (Adenosine(37)-N6)-threonylcarbamoyltransferase complex dimerization subunit type 1 TsaB</fullName>
    </submittedName>
</protein>
<name>A0A9W6CZD2_9MICO</name>
<comment type="caution">
    <text evidence="2">The sequence shown here is derived from an EMBL/GenBank/DDBJ whole genome shotgun (WGS) entry which is preliminary data.</text>
</comment>
<sequence length="206" mass="20886">MLLAIDTSAGSGVAVVDETGLVRAERATDDTMRHAEAIGVLIAEALAAAGVDAADVDGVVAGVGPGPFTGLRVGIAAAHAFAFGAGCRMLPVVSHDALALAWYLEGGDGPLLVVTDARRRERYWSSYEGLDLHGLPVRAGGPGLAKPHALPETAGTRLDAHHVSAASLGMVAARTLAAGIAFAPDEPLYLRSPDVTPAAAPKRVSA</sequence>
<dbReference type="AlphaFoldDB" id="A0A9W6CZD2"/>
<accession>A0A9W6CZD2</accession>
<dbReference type="GO" id="GO:0002949">
    <property type="term" value="P:tRNA threonylcarbamoyladenosine modification"/>
    <property type="evidence" value="ECO:0007669"/>
    <property type="project" value="InterPro"/>
</dbReference>
<evidence type="ECO:0000259" key="1">
    <source>
        <dbReference type="Pfam" id="PF00814"/>
    </source>
</evidence>
<dbReference type="InterPro" id="IPR022496">
    <property type="entry name" value="T6A_TsaB"/>
</dbReference>
<dbReference type="Pfam" id="PF00814">
    <property type="entry name" value="TsaD"/>
    <property type="match status" value="1"/>
</dbReference>
<dbReference type="PANTHER" id="PTHR11735">
    <property type="entry name" value="TRNA N6-ADENOSINE THREONYLCARBAMOYLTRANSFERASE"/>
    <property type="match status" value="1"/>
</dbReference>
<proteinExistence type="predicted"/>
<keyword evidence="3" id="KW-1185">Reference proteome</keyword>
<dbReference type="RefSeq" id="WP_281884985.1">
    <property type="nucleotide sequence ID" value="NZ_BSDP01000001.1"/>
</dbReference>